<protein>
    <recommendedName>
        <fullName evidence="4">AAA+ ATPase domain-containing protein</fullName>
    </recommendedName>
</protein>
<evidence type="ECO:0000256" key="1">
    <source>
        <dbReference type="SAM" id="MobiDB-lite"/>
    </source>
</evidence>
<name>A0ABP5TW22_9ACTN</name>
<evidence type="ECO:0000313" key="2">
    <source>
        <dbReference type="EMBL" id="GAA2362145.1"/>
    </source>
</evidence>
<proteinExistence type="predicted"/>
<feature type="region of interest" description="Disordered" evidence="1">
    <location>
        <begin position="42"/>
        <end position="102"/>
    </location>
</feature>
<reference evidence="3" key="1">
    <citation type="journal article" date="2019" name="Int. J. Syst. Evol. Microbiol.">
        <title>The Global Catalogue of Microorganisms (GCM) 10K type strain sequencing project: providing services to taxonomists for standard genome sequencing and annotation.</title>
        <authorList>
            <consortium name="The Broad Institute Genomics Platform"/>
            <consortium name="The Broad Institute Genome Sequencing Center for Infectious Disease"/>
            <person name="Wu L."/>
            <person name="Ma J."/>
        </authorList>
    </citation>
    <scope>NUCLEOTIDE SEQUENCE [LARGE SCALE GENOMIC DNA]</scope>
    <source>
        <strain evidence="3">JCM 3272</strain>
    </source>
</reference>
<dbReference type="Proteomes" id="UP001501444">
    <property type="component" value="Unassembled WGS sequence"/>
</dbReference>
<dbReference type="RefSeq" id="WP_344615719.1">
    <property type="nucleotide sequence ID" value="NZ_BAAARV010000053.1"/>
</dbReference>
<feature type="region of interest" description="Disordered" evidence="1">
    <location>
        <begin position="1"/>
        <end position="25"/>
    </location>
</feature>
<feature type="compositionally biased region" description="Gly residues" evidence="1">
    <location>
        <begin position="80"/>
        <end position="95"/>
    </location>
</feature>
<accession>A0ABP5TW22</accession>
<organism evidence="2 3">
    <name type="scientific">Dactylosporangium salmoneum</name>
    <dbReference type="NCBI Taxonomy" id="53361"/>
    <lineage>
        <taxon>Bacteria</taxon>
        <taxon>Bacillati</taxon>
        <taxon>Actinomycetota</taxon>
        <taxon>Actinomycetes</taxon>
        <taxon>Micromonosporales</taxon>
        <taxon>Micromonosporaceae</taxon>
        <taxon>Dactylosporangium</taxon>
    </lineage>
</organism>
<evidence type="ECO:0000313" key="3">
    <source>
        <dbReference type="Proteomes" id="UP001501444"/>
    </source>
</evidence>
<dbReference type="EMBL" id="BAAARV010000053">
    <property type="protein sequence ID" value="GAA2362145.1"/>
    <property type="molecule type" value="Genomic_DNA"/>
</dbReference>
<comment type="caution">
    <text evidence="2">The sequence shown here is derived from an EMBL/GenBank/DDBJ whole genome shotgun (WGS) entry which is preliminary data.</text>
</comment>
<sequence length="783" mass="85052">MDEQEETEESPEPLPPDEVDAGDDGAELDAELAVNLGVDLGVGAEKPAEGPEAAEAAKPEPAKSALDSVASLSSRQSIGGIEGKQPEGGPGSAEDGGGRYDNMPEEMRAVAAGRETLNEAHVHRGAVGQGDHSQNNYYEHQYNEYISIGGRQVTVQKATFGADFVAREIETYVPVDRVGDMLAELRGRHLVVLGGAPGSGRTTTGLYLLAGAGCDPARIGTLEVDDENIFAVLYDEVTLKPGQGFLIERAGRPMRANSVEALRQRAADSGAFLVIVDGPQEPGPFTVQRPDGAEVLDRHLEVRLRRHRAGCRAGCDEASQLRYRRRVADDPAVRARLLLTRSVSDVVRLLVAPLTRPDVVHSGKPLDDVDPAWDDALRSLAKELLQAPPSDPAKPQLVPHQQAFRISYAVFHGLPLSYVFQAAELLSQKIMPLYEVRESAPAHLIFDASLDTLIDQRMVAPQPAEVAADGAPRTAQLSDVRLLGSLLEVAWHDYDTLRRPIMLWLQVLGGSPIAQVRVRAGQIVGLLAAFDFAEVYATVIRVWAGWQVQYRFSAAAAMDQAYRAKGLAERVHGQVDVWAGSSDPQLQDAAARTYGLDIGTADVRHAIRMIARLGGRPGLATSNAVSVAMGWLFLNGGGDLVMREISEWISSENQHLRQHAVRVLVILARYAGSAGLEGWPALPEIAAGNHEYRDALVALWRRALTGPMTSRRAWTPMLQWLLLADRDPELAAFVEAMALDVFRGALAQRALFNLTIWRKRNPKAGLIEALFHRLKTTTEAPTP</sequence>
<evidence type="ECO:0008006" key="4">
    <source>
        <dbReference type="Google" id="ProtNLM"/>
    </source>
</evidence>
<keyword evidence="3" id="KW-1185">Reference proteome</keyword>
<gene>
    <name evidence="2" type="ORF">GCM10010170_058100</name>
</gene>